<dbReference type="PANTHER" id="PTHR35218">
    <property type="entry name" value="RNASE H DOMAIN-CONTAINING PROTEIN"/>
    <property type="match status" value="1"/>
</dbReference>
<comment type="caution">
    <text evidence="1">The sequence shown here is derived from an EMBL/GenBank/DDBJ whole genome shotgun (WGS) entry which is preliminary data.</text>
</comment>
<dbReference type="AlphaFoldDB" id="A0AAE1JGV7"/>
<evidence type="ECO:0000313" key="1">
    <source>
        <dbReference type="EMBL" id="KAK4269283.1"/>
    </source>
</evidence>
<accession>A0AAE1JGV7</accession>
<gene>
    <name evidence="1" type="ORF">QN277_022463</name>
</gene>
<name>A0AAE1JGV7_9FABA</name>
<keyword evidence="2" id="KW-1185">Reference proteome</keyword>
<evidence type="ECO:0000313" key="2">
    <source>
        <dbReference type="Proteomes" id="UP001293593"/>
    </source>
</evidence>
<reference evidence="1" key="1">
    <citation type="submission" date="2023-10" db="EMBL/GenBank/DDBJ databases">
        <title>Chromosome-level genome of the transformable northern wattle, Acacia crassicarpa.</title>
        <authorList>
            <person name="Massaro I."/>
            <person name="Sinha N.R."/>
            <person name="Poethig S."/>
            <person name="Leichty A.R."/>
        </authorList>
    </citation>
    <scope>NUCLEOTIDE SEQUENCE</scope>
    <source>
        <strain evidence="1">Acra3RX</strain>
        <tissue evidence="1">Leaf</tissue>
    </source>
</reference>
<evidence type="ECO:0008006" key="3">
    <source>
        <dbReference type="Google" id="ProtNLM"/>
    </source>
</evidence>
<dbReference type="Proteomes" id="UP001293593">
    <property type="component" value="Unassembled WGS sequence"/>
</dbReference>
<dbReference type="PANTHER" id="PTHR35218:SF9">
    <property type="entry name" value="ENDONUCLEASE_EXONUCLEASE_PHOSPHATASE DOMAIN-CONTAINING PROTEIN"/>
    <property type="match status" value="1"/>
</dbReference>
<protein>
    <recommendedName>
        <fullName evidence="3">Endonuclease/exonuclease/phosphatase family protein</fullName>
    </recommendedName>
</protein>
<proteinExistence type="predicted"/>
<dbReference type="InterPro" id="IPR036691">
    <property type="entry name" value="Endo/exonu/phosph_ase_sf"/>
</dbReference>
<organism evidence="1 2">
    <name type="scientific">Acacia crassicarpa</name>
    <name type="common">northern wattle</name>
    <dbReference type="NCBI Taxonomy" id="499986"/>
    <lineage>
        <taxon>Eukaryota</taxon>
        <taxon>Viridiplantae</taxon>
        <taxon>Streptophyta</taxon>
        <taxon>Embryophyta</taxon>
        <taxon>Tracheophyta</taxon>
        <taxon>Spermatophyta</taxon>
        <taxon>Magnoliopsida</taxon>
        <taxon>eudicotyledons</taxon>
        <taxon>Gunneridae</taxon>
        <taxon>Pentapetalae</taxon>
        <taxon>rosids</taxon>
        <taxon>fabids</taxon>
        <taxon>Fabales</taxon>
        <taxon>Fabaceae</taxon>
        <taxon>Caesalpinioideae</taxon>
        <taxon>mimosoid clade</taxon>
        <taxon>Acacieae</taxon>
        <taxon>Acacia</taxon>
    </lineage>
</organism>
<dbReference type="EMBL" id="JAWXYG010000006">
    <property type="protein sequence ID" value="KAK4269283.1"/>
    <property type="molecule type" value="Genomic_DNA"/>
</dbReference>
<sequence>METKQKPKVVRKMRRRCGFSEEWMVNLVGKSGGLALWWSDVLTMNILSSSLNVIHTSVMLETVSTPSYITFFYSPNDEGDKMQCWQEVRRISSNMSNAWMCIGDFNDILS</sequence>
<dbReference type="Gene3D" id="3.60.10.10">
    <property type="entry name" value="Endonuclease/exonuclease/phosphatase"/>
    <property type="match status" value="1"/>
</dbReference>
<dbReference type="SUPFAM" id="SSF56219">
    <property type="entry name" value="DNase I-like"/>
    <property type="match status" value="1"/>
</dbReference>